<proteinExistence type="predicted"/>
<keyword evidence="3" id="KW-1185">Reference proteome</keyword>
<reference evidence="3" key="1">
    <citation type="journal article" date="2019" name="Int. J. Syst. Evol. Microbiol.">
        <title>The Global Catalogue of Microorganisms (GCM) 10K type strain sequencing project: providing services to taxonomists for standard genome sequencing and annotation.</title>
        <authorList>
            <consortium name="The Broad Institute Genomics Platform"/>
            <consortium name="The Broad Institute Genome Sequencing Center for Infectious Disease"/>
            <person name="Wu L."/>
            <person name="Ma J."/>
        </authorList>
    </citation>
    <scope>NUCLEOTIDE SEQUENCE [LARGE SCALE GENOMIC DNA]</scope>
    <source>
        <strain evidence="3">TBRC 5832</strain>
    </source>
</reference>
<feature type="transmembrane region" description="Helical" evidence="1">
    <location>
        <begin position="99"/>
        <end position="121"/>
    </location>
</feature>
<feature type="transmembrane region" description="Helical" evidence="1">
    <location>
        <begin position="127"/>
        <end position="147"/>
    </location>
</feature>
<feature type="transmembrane region" description="Helical" evidence="1">
    <location>
        <begin position="192"/>
        <end position="221"/>
    </location>
</feature>
<protein>
    <submittedName>
        <fullName evidence="2">Metal-dependent hydrolase</fullName>
    </submittedName>
</protein>
<comment type="caution">
    <text evidence="2">The sequence shown here is derived from an EMBL/GenBank/DDBJ whole genome shotgun (WGS) entry which is preliminary data.</text>
</comment>
<organism evidence="2 3">
    <name type="scientific">Actinoplanes subglobosus</name>
    <dbReference type="NCBI Taxonomy" id="1547892"/>
    <lineage>
        <taxon>Bacteria</taxon>
        <taxon>Bacillati</taxon>
        <taxon>Actinomycetota</taxon>
        <taxon>Actinomycetes</taxon>
        <taxon>Micromonosporales</taxon>
        <taxon>Micromonosporaceae</taxon>
        <taxon>Actinoplanes</taxon>
    </lineage>
</organism>
<dbReference type="RefSeq" id="WP_378069533.1">
    <property type="nucleotide sequence ID" value="NZ_JBHSBL010000019.1"/>
</dbReference>
<name>A0ABV8IWK5_9ACTN</name>
<evidence type="ECO:0000256" key="1">
    <source>
        <dbReference type="SAM" id="Phobius"/>
    </source>
</evidence>
<gene>
    <name evidence="2" type="ORF">ACFO0C_27250</name>
</gene>
<accession>A0ABV8IWK5</accession>
<dbReference type="InterPro" id="IPR007404">
    <property type="entry name" value="YdjM-like"/>
</dbReference>
<feature type="transmembrane region" description="Helical" evidence="1">
    <location>
        <begin position="168"/>
        <end position="186"/>
    </location>
</feature>
<evidence type="ECO:0000313" key="3">
    <source>
        <dbReference type="Proteomes" id="UP001595867"/>
    </source>
</evidence>
<sequence length="270" mass="27538">MLGKSHALSGGVGWLAGSALLAAAGHAPTAVAVVAGAAVSTGMALAPDLDHPESTISRSLGPITRWTALGVAATAARLRGVSCRHCLTGRRARGGHRGITHTATGAIILGLLAGVLCALAGPAAGLWIVGLSVWLASHAALSSGTRARIGDMLLPGRFRRLGKGAHRFAAAVGAILVAGVFVAAIHGSAGAWWWVGLAVSWGCLAHSLGDALTFSAVPLCWPIRIRGCRWTPVGTPRWMRFRTGSPTETVVVWLMAAVGVGSILLLGAVW</sequence>
<dbReference type="Proteomes" id="UP001595867">
    <property type="component" value="Unassembled WGS sequence"/>
</dbReference>
<feature type="transmembrane region" description="Helical" evidence="1">
    <location>
        <begin position="250"/>
        <end position="269"/>
    </location>
</feature>
<dbReference type="EMBL" id="JBHSBL010000019">
    <property type="protein sequence ID" value="MFC4068642.1"/>
    <property type="molecule type" value="Genomic_DNA"/>
</dbReference>
<keyword evidence="1" id="KW-0472">Membrane</keyword>
<keyword evidence="1" id="KW-1133">Transmembrane helix</keyword>
<dbReference type="GO" id="GO:0016787">
    <property type="term" value="F:hydrolase activity"/>
    <property type="evidence" value="ECO:0007669"/>
    <property type="project" value="UniProtKB-KW"/>
</dbReference>
<evidence type="ECO:0000313" key="2">
    <source>
        <dbReference type="EMBL" id="MFC4068642.1"/>
    </source>
</evidence>
<dbReference type="Pfam" id="PF04307">
    <property type="entry name" value="YdjM"/>
    <property type="match status" value="1"/>
</dbReference>
<keyword evidence="2" id="KW-0378">Hydrolase</keyword>
<keyword evidence="1" id="KW-0812">Transmembrane</keyword>